<dbReference type="SMART" id="SM00342">
    <property type="entry name" value="HTH_ARAC"/>
    <property type="match status" value="1"/>
</dbReference>
<dbReference type="EMBL" id="JAPEUL010000012">
    <property type="protein sequence ID" value="MCW4631656.1"/>
    <property type="molecule type" value="Genomic_DNA"/>
</dbReference>
<dbReference type="InterPro" id="IPR018060">
    <property type="entry name" value="HTH_AraC"/>
</dbReference>
<dbReference type="RefSeq" id="WP_265220964.1">
    <property type="nucleotide sequence ID" value="NZ_JAPEUL010000012.1"/>
</dbReference>
<evidence type="ECO:0000256" key="3">
    <source>
        <dbReference type="ARBA" id="ARBA00023163"/>
    </source>
</evidence>
<keyword evidence="2" id="KW-0238">DNA-binding</keyword>
<gene>
    <name evidence="5" type="ORF">ONZ52_23335</name>
</gene>
<dbReference type="InterPro" id="IPR020449">
    <property type="entry name" value="Tscrpt_reg_AraC-type_HTH"/>
</dbReference>
<dbReference type="PRINTS" id="PR00032">
    <property type="entry name" value="HTHARAC"/>
</dbReference>
<evidence type="ECO:0000256" key="2">
    <source>
        <dbReference type="ARBA" id="ARBA00023125"/>
    </source>
</evidence>
<evidence type="ECO:0000256" key="1">
    <source>
        <dbReference type="ARBA" id="ARBA00023015"/>
    </source>
</evidence>
<keyword evidence="6" id="KW-1185">Reference proteome</keyword>
<dbReference type="InterPro" id="IPR009057">
    <property type="entry name" value="Homeodomain-like_sf"/>
</dbReference>
<organism evidence="5 6">
    <name type="scientific">Marinomonas rhodophyticola</name>
    <dbReference type="NCBI Taxonomy" id="2992803"/>
    <lineage>
        <taxon>Bacteria</taxon>
        <taxon>Pseudomonadati</taxon>
        <taxon>Pseudomonadota</taxon>
        <taxon>Gammaproteobacteria</taxon>
        <taxon>Oceanospirillales</taxon>
        <taxon>Oceanospirillaceae</taxon>
        <taxon>Marinomonas</taxon>
    </lineage>
</organism>
<evidence type="ECO:0000313" key="6">
    <source>
        <dbReference type="Proteomes" id="UP001431181"/>
    </source>
</evidence>
<keyword evidence="3" id="KW-0804">Transcription</keyword>
<evidence type="ECO:0000313" key="5">
    <source>
        <dbReference type="EMBL" id="MCW4631656.1"/>
    </source>
</evidence>
<evidence type="ECO:0000259" key="4">
    <source>
        <dbReference type="PROSITE" id="PS01124"/>
    </source>
</evidence>
<dbReference type="Gene3D" id="1.10.10.60">
    <property type="entry name" value="Homeodomain-like"/>
    <property type="match status" value="1"/>
</dbReference>
<protein>
    <submittedName>
        <fullName evidence="5">Helix-turn-helix domain-containing protein</fullName>
    </submittedName>
</protein>
<dbReference type="PROSITE" id="PS01124">
    <property type="entry name" value="HTH_ARAC_FAMILY_2"/>
    <property type="match status" value="1"/>
</dbReference>
<feature type="domain" description="HTH araC/xylS-type" evidence="4">
    <location>
        <begin position="177"/>
        <end position="275"/>
    </location>
</feature>
<dbReference type="PANTHER" id="PTHR43280">
    <property type="entry name" value="ARAC-FAMILY TRANSCRIPTIONAL REGULATOR"/>
    <property type="match status" value="1"/>
</dbReference>
<comment type="caution">
    <text evidence="5">The sequence shown here is derived from an EMBL/GenBank/DDBJ whole genome shotgun (WGS) entry which is preliminary data.</text>
</comment>
<sequence>MLANIIGTMVRFEFIQPSLQSRVFSTGNDNFADFNLIGLVQLGGAIVTMEETHHIAEMSIFCIPHKKLAKVSVPAGTQIWLLGYRNGLSSLVTGSDSDSVKLATLMRQFTITPCSKIDIHEEILPLLKLLNAEISSLNKRSRSVICSIMRILLISIYRLSNIESIRLTHSPDELALQQFRQLVEIEYKNRRTVAYYCDELIMTYDRLHAICQRNLKKSPLQLINNRVLIEATTKLKRSTESIQAIANDLGYGDASQFSHFFKKEMGISPSQFKRQYNEKTFLTAMNTHQTFQIGHRSDWLCFTAWVN</sequence>
<dbReference type="Pfam" id="PF12833">
    <property type="entry name" value="HTH_18"/>
    <property type="match status" value="1"/>
</dbReference>
<name>A0ABT3KM87_9GAMM</name>
<reference evidence="5" key="1">
    <citation type="submission" date="2022-11" db="EMBL/GenBank/DDBJ databases">
        <title>Marinomonas sp. nov., isolated from marine algae.</title>
        <authorList>
            <person name="Choi D.G."/>
            <person name="Kim J.M."/>
            <person name="Lee J.K."/>
            <person name="Baek J.H."/>
            <person name="Jeon C.O."/>
        </authorList>
    </citation>
    <scope>NUCLEOTIDE SEQUENCE</scope>
    <source>
        <strain evidence="5">KJ51-3</strain>
    </source>
</reference>
<accession>A0ABT3KM87</accession>
<proteinExistence type="predicted"/>
<keyword evidence="1" id="KW-0805">Transcription regulation</keyword>
<dbReference type="SUPFAM" id="SSF46689">
    <property type="entry name" value="Homeodomain-like"/>
    <property type="match status" value="1"/>
</dbReference>
<dbReference type="PANTHER" id="PTHR43280:SF32">
    <property type="entry name" value="TRANSCRIPTIONAL REGULATORY PROTEIN"/>
    <property type="match status" value="1"/>
</dbReference>
<dbReference type="Proteomes" id="UP001431181">
    <property type="component" value="Unassembled WGS sequence"/>
</dbReference>